<dbReference type="PANTHER" id="PTHR33993">
    <property type="entry name" value="GLYOXALASE-RELATED"/>
    <property type="match status" value="1"/>
</dbReference>
<dbReference type="EMBL" id="BAAAZU010000001">
    <property type="protein sequence ID" value="GAA3912791.1"/>
    <property type="molecule type" value="Genomic_DNA"/>
</dbReference>
<keyword evidence="3" id="KW-1185">Reference proteome</keyword>
<evidence type="ECO:0000313" key="2">
    <source>
        <dbReference type="EMBL" id="GAA3912791.1"/>
    </source>
</evidence>
<dbReference type="RefSeq" id="WP_344758033.1">
    <property type="nucleotide sequence ID" value="NZ_BAAAZU010000001.1"/>
</dbReference>
<evidence type="ECO:0000259" key="1">
    <source>
        <dbReference type="PROSITE" id="PS51819"/>
    </source>
</evidence>
<protein>
    <submittedName>
        <fullName evidence="2">VOC family protein</fullName>
    </submittedName>
</protein>
<dbReference type="Gene3D" id="3.10.180.10">
    <property type="entry name" value="2,3-Dihydroxybiphenyl 1,2-Dioxygenase, domain 1"/>
    <property type="match status" value="1"/>
</dbReference>
<dbReference type="Proteomes" id="UP001501727">
    <property type="component" value="Unassembled WGS sequence"/>
</dbReference>
<comment type="caution">
    <text evidence="2">The sequence shown here is derived from an EMBL/GenBank/DDBJ whole genome shotgun (WGS) entry which is preliminary data.</text>
</comment>
<dbReference type="PANTHER" id="PTHR33993:SF2">
    <property type="entry name" value="VOC DOMAIN-CONTAINING PROTEIN"/>
    <property type="match status" value="1"/>
</dbReference>
<dbReference type="InterPro" id="IPR004360">
    <property type="entry name" value="Glyas_Fos-R_dOase_dom"/>
</dbReference>
<evidence type="ECO:0000313" key="3">
    <source>
        <dbReference type="Proteomes" id="UP001501727"/>
    </source>
</evidence>
<sequence length="124" mass="13527">MLNPNIPAWFEIPVADLDRAQAFYEGLLGAPFTRERFADDEMAVFPYAGKPNSSGALVAHPKMAPSMTGTTVYLSVESVSAVLDRMPGQGGEVLVPRTELHDDLGVFAQFRDSEGNRVGLWSQQ</sequence>
<dbReference type="InterPro" id="IPR052164">
    <property type="entry name" value="Anthracycline_SecMetBiosynth"/>
</dbReference>
<feature type="domain" description="VOC" evidence="1">
    <location>
        <begin position="6"/>
        <end position="123"/>
    </location>
</feature>
<dbReference type="InterPro" id="IPR029068">
    <property type="entry name" value="Glyas_Bleomycin-R_OHBP_Dase"/>
</dbReference>
<gene>
    <name evidence="2" type="ORF">GCM10022229_01810</name>
</gene>
<reference evidence="3" key="1">
    <citation type="journal article" date="2019" name="Int. J. Syst. Evol. Microbiol.">
        <title>The Global Catalogue of Microorganisms (GCM) 10K type strain sequencing project: providing services to taxonomists for standard genome sequencing and annotation.</title>
        <authorList>
            <consortium name="The Broad Institute Genomics Platform"/>
            <consortium name="The Broad Institute Genome Sequencing Center for Infectious Disease"/>
            <person name="Wu L."/>
            <person name="Ma J."/>
        </authorList>
    </citation>
    <scope>NUCLEOTIDE SEQUENCE [LARGE SCALE GENOMIC DNA]</scope>
    <source>
        <strain evidence="3">JCM 16916</strain>
    </source>
</reference>
<dbReference type="CDD" id="cd07247">
    <property type="entry name" value="SgaA_N_like"/>
    <property type="match status" value="1"/>
</dbReference>
<dbReference type="Pfam" id="PF00903">
    <property type="entry name" value="Glyoxalase"/>
    <property type="match status" value="1"/>
</dbReference>
<proteinExistence type="predicted"/>
<accession>A0ABP7M298</accession>
<name>A0ABP7M298_9GAMM</name>
<dbReference type="InterPro" id="IPR037523">
    <property type="entry name" value="VOC_core"/>
</dbReference>
<dbReference type="SUPFAM" id="SSF54593">
    <property type="entry name" value="Glyoxalase/Bleomycin resistance protein/Dihydroxybiphenyl dioxygenase"/>
    <property type="match status" value="1"/>
</dbReference>
<organism evidence="2 3">
    <name type="scientific">Luteimonas lutimaris</name>
    <dbReference type="NCBI Taxonomy" id="698645"/>
    <lineage>
        <taxon>Bacteria</taxon>
        <taxon>Pseudomonadati</taxon>
        <taxon>Pseudomonadota</taxon>
        <taxon>Gammaproteobacteria</taxon>
        <taxon>Lysobacterales</taxon>
        <taxon>Lysobacteraceae</taxon>
        <taxon>Luteimonas</taxon>
    </lineage>
</organism>
<dbReference type="PROSITE" id="PS51819">
    <property type="entry name" value="VOC"/>
    <property type="match status" value="1"/>
</dbReference>